<keyword evidence="10 11" id="KW-0813">Transport</keyword>
<sequence>MRDTTIAYFFGASIATDAFLVAFKLPNLLRRIFAEGAFSQAFIPILTEYKSKKGNKATRLFIASISGLLISVLTLVSILGIIIAPQIIMITAPGFVDTADKFNLTSSLLRITFPYILFISLASLAGSILNIWNYFSIPAFTPIFLNISIIDFTFFLSSYFYPPIMALAWAVLVGGILQLFFQLPYLKKIDMLVLPRINLYNTGVWRVIRQMGSAILGTSITQISLTINTIFASFLISGSLSWMYYADRIMEFPCGVLGVTLSTILLPSLAKSFANGNNNEYSRLIDWGLRLCFLLVLPSAVALAILSGPLIITLFQYGKFTSFDVIMTQSALIAYSVGLIGIIVVKVLAPGFYSRQDIKTPAKTAIITFIATQIMNLALIMPLKHIGLSLSIGLAACFNAMLLYWELRRKNIFRPQAGWFRFLKQLVIAVIVMALVLLGILQFIPSWQEGQMTWRLLRLAIVCIVGISVYFSTLAILGFRTKDFIYRTSM</sequence>
<feature type="transmembrane region" description="Helical" evidence="10">
    <location>
        <begin position="361"/>
        <end position="380"/>
    </location>
</feature>
<feature type="transmembrane region" description="Helical" evidence="10">
    <location>
        <begin position="249"/>
        <end position="270"/>
    </location>
</feature>
<feature type="transmembrane region" description="Helical" evidence="10">
    <location>
        <begin position="108"/>
        <end position="131"/>
    </location>
</feature>
<dbReference type="KEGG" id="hhs:HHS_06950"/>
<comment type="function">
    <text evidence="8 10 11">Involved in peptidoglycan biosynthesis. Transports lipid-linked peptidoglycan precursors from the inner to the outer leaflet of the cytoplasmic membrane.</text>
</comment>
<dbReference type="EMBL" id="AP012554">
    <property type="protein sequence ID" value="BAO00665.1"/>
    <property type="molecule type" value="Genomic_DNA"/>
</dbReference>
<keyword evidence="2 10" id="KW-1003">Cell membrane</keyword>
<dbReference type="InterPro" id="IPR004268">
    <property type="entry name" value="MurJ"/>
</dbReference>
<evidence type="ECO:0000256" key="7">
    <source>
        <dbReference type="ARBA" id="ARBA00023136"/>
    </source>
</evidence>
<evidence type="ECO:0000256" key="6">
    <source>
        <dbReference type="ARBA" id="ARBA00022989"/>
    </source>
</evidence>
<dbReference type="Proteomes" id="UP000016900">
    <property type="component" value="Chromosome"/>
</dbReference>
<dbReference type="PANTHER" id="PTHR47019">
    <property type="entry name" value="LIPID II FLIPPASE MURJ"/>
    <property type="match status" value="1"/>
</dbReference>
<keyword evidence="4 10" id="KW-0133">Cell shape</keyword>
<evidence type="ECO:0000256" key="3">
    <source>
        <dbReference type="ARBA" id="ARBA00022692"/>
    </source>
</evidence>
<feature type="transmembrane region" description="Helical" evidence="10">
    <location>
        <begin position="60"/>
        <end position="88"/>
    </location>
</feature>
<gene>
    <name evidence="12" type="primary">mviN</name>
    <name evidence="10" type="synonym">murJ</name>
    <name evidence="12" type="ORF">HHS_06950</name>
</gene>
<dbReference type="Pfam" id="PF03023">
    <property type="entry name" value="MurJ"/>
    <property type="match status" value="1"/>
</dbReference>
<keyword evidence="10 11" id="KW-0961">Cell wall biogenesis/degradation</keyword>
<dbReference type="eggNOG" id="COG0728">
    <property type="taxonomic scope" value="Bacteria"/>
</dbReference>
<dbReference type="GO" id="GO:0015648">
    <property type="term" value="F:lipid-linked peptidoglycan transporter activity"/>
    <property type="evidence" value="ECO:0007669"/>
    <property type="project" value="UniProtKB-UniRule"/>
</dbReference>
<evidence type="ECO:0000256" key="2">
    <source>
        <dbReference type="ARBA" id="ARBA00022475"/>
    </source>
</evidence>
<feature type="transmembrane region" description="Helical" evidence="10">
    <location>
        <begin position="291"/>
        <end position="312"/>
    </location>
</feature>
<feature type="transmembrane region" description="Helical" evidence="10">
    <location>
        <begin position="386"/>
        <end position="405"/>
    </location>
</feature>
<keyword evidence="5 10" id="KW-0573">Peptidoglycan synthesis</keyword>
<organism evidence="12 13">
    <name type="scientific">Candidatus Pantoea carbekii</name>
    <dbReference type="NCBI Taxonomy" id="1235990"/>
    <lineage>
        <taxon>Bacteria</taxon>
        <taxon>Pseudomonadati</taxon>
        <taxon>Pseudomonadota</taxon>
        <taxon>Gammaproteobacteria</taxon>
        <taxon>Enterobacterales</taxon>
        <taxon>Erwiniaceae</taxon>
        <taxon>Pantoea</taxon>
    </lineage>
</organism>
<dbReference type="AlphaFoldDB" id="U3U6S9"/>
<keyword evidence="7 10" id="KW-0472">Membrane</keyword>
<dbReference type="STRING" id="1235990.BMSBPS_0326"/>
<dbReference type="UniPathway" id="UPA00219"/>
<evidence type="ECO:0000256" key="10">
    <source>
        <dbReference type="HAMAP-Rule" id="MF_02078"/>
    </source>
</evidence>
<dbReference type="GO" id="GO:0034204">
    <property type="term" value="P:lipid translocation"/>
    <property type="evidence" value="ECO:0007669"/>
    <property type="project" value="TreeGrafter"/>
</dbReference>
<dbReference type="PIRSF" id="PIRSF002869">
    <property type="entry name" value="MviN"/>
    <property type="match status" value="1"/>
</dbReference>
<accession>U3U6S9</accession>
<keyword evidence="13" id="KW-1185">Reference proteome</keyword>
<dbReference type="PATRIC" id="fig|1235990.3.peg.691"/>
<comment type="subcellular location">
    <subcellularLocation>
        <location evidence="10">Cell inner membrane</location>
        <topology evidence="10">Multi-pass membrane protein</topology>
    </subcellularLocation>
    <subcellularLocation>
        <location evidence="1">Cell membrane</location>
        <topology evidence="1">Multi-pass membrane protein</topology>
    </subcellularLocation>
</comment>
<keyword evidence="3 10" id="KW-0812">Transmembrane</keyword>
<comment type="pathway">
    <text evidence="10">Cell wall biogenesis; peptidoglycan biosynthesis.</text>
</comment>
<keyword evidence="10" id="KW-0997">Cell inner membrane</keyword>
<dbReference type="GO" id="GO:0008360">
    <property type="term" value="P:regulation of cell shape"/>
    <property type="evidence" value="ECO:0007669"/>
    <property type="project" value="UniProtKB-UniRule"/>
</dbReference>
<evidence type="ECO:0000256" key="8">
    <source>
        <dbReference type="ARBA" id="ARBA00060041"/>
    </source>
</evidence>
<dbReference type="GO" id="GO:0071555">
    <property type="term" value="P:cell wall organization"/>
    <property type="evidence" value="ECO:0007669"/>
    <property type="project" value="UniProtKB-UniRule"/>
</dbReference>
<proteinExistence type="inferred from homology"/>
<feature type="transmembrane region" description="Helical" evidence="10">
    <location>
        <begin position="456"/>
        <end position="479"/>
    </location>
</feature>
<evidence type="ECO:0000256" key="4">
    <source>
        <dbReference type="ARBA" id="ARBA00022960"/>
    </source>
</evidence>
<keyword evidence="6 10" id="KW-1133">Transmembrane helix</keyword>
<dbReference type="GO" id="GO:0005886">
    <property type="term" value="C:plasma membrane"/>
    <property type="evidence" value="ECO:0007669"/>
    <property type="project" value="UniProtKB-SubCell"/>
</dbReference>
<dbReference type="GO" id="GO:0009252">
    <property type="term" value="P:peptidoglycan biosynthetic process"/>
    <property type="evidence" value="ECO:0007669"/>
    <property type="project" value="UniProtKB-UniRule"/>
</dbReference>
<dbReference type="CDD" id="cd13123">
    <property type="entry name" value="MATE_MurJ_like"/>
    <property type="match status" value="1"/>
</dbReference>
<evidence type="ECO:0000313" key="13">
    <source>
        <dbReference type="Proteomes" id="UP000016900"/>
    </source>
</evidence>
<dbReference type="PRINTS" id="PR01806">
    <property type="entry name" value="VIRFACTRMVIN"/>
</dbReference>
<comment type="similarity">
    <text evidence="9 10 11">Belongs to the MurJ/MviN family.</text>
</comment>
<reference evidence="12 13" key="1">
    <citation type="submission" date="2012-10" db="EMBL/GenBank/DDBJ databases">
        <title>Genome sequence of the symbiont of the pentatomidae stink bug Halyomorpha halys.</title>
        <authorList>
            <person name="Kobayashi H."/>
            <person name="Fujii-Muramatsu R."/>
            <person name="Takeishi K."/>
            <person name="Noda H."/>
        </authorList>
    </citation>
    <scope>NUCLEOTIDE SEQUENCE [LARGE SCALE GENOMIC DNA]</scope>
</reference>
<dbReference type="InterPro" id="IPR051050">
    <property type="entry name" value="Lipid_II_flippase_MurJ/MviN"/>
</dbReference>
<dbReference type="NCBIfam" id="TIGR01695">
    <property type="entry name" value="murJ_mviN"/>
    <property type="match status" value="1"/>
</dbReference>
<protein>
    <recommendedName>
        <fullName evidence="10">Probable lipid II flippase MurJ</fullName>
    </recommendedName>
</protein>
<evidence type="ECO:0000256" key="5">
    <source>
        <dbReference type="ARBA" id="ARBA00022984"/>
    </source>
</evidence>
<dbReference type="PANTHER" id="PTHR47019:SF1">
    <property type="entry name" value="LIPID II FLIPPASE MURJ"/>
    <property type="match status" value="1"/>
</dbReference>
<evidence type="ECO:0000313" key="12">
    <source>
        <dbReference type="EMBL" id="BAO00665.1"/>
    </source>
</evidence>
<evidence type="ECO:0000256" key="9">
    <source>
        <dbReference type="ARBA" id="ARBA00061532"/>
    </source>
</evidence>
<feature type="transmembrane region" description="Helical" evidence="10">
    <location>
        <begin position="214"/>
        <end position="237"/>
    </location>
</feature>
<feature type="transmembrane region" description="Helical" evidence="10">
    <location>
        <begin position="167"/>
        <end position="186"/>
    </location>
</feature>
<evidence type="ECO:0000256" key="11">
    <source>
        <dbReference type="PIRNR" id="PIRNR002869"/>
    </source>
</evidence>
<feature type="transmembrane region" description="Helical" evidence="10">
    <location>
        <begin position="426"/>
        <end position="444"/>
    </location>
</feature>
<dbReference type="HAMAP" id="MF_02078">
    <property type="entry name" value="MurJ_MviN"/>
    <property type="match status" value="1"/>
</dbReference>
<feature type="transmembrane region" description="Helical" evidence="10">
    <location>
        <begin position="143"/>
        <end position="161"/>
    </location>
</feature>
<evidence type="ECO:0000256" key="1">
    <source>
        <dbReference type="ARBA" id="ARBA00004651"/>
    </source>
</evidence>
<feature type="transmembrane region" description="Helical" evidence="10">
    <location>
        <begin position="332"/>
        <end position="349"/>
    </location>
</feature>
<feature type="transmembrane region" description="Helical" evidence="10">
    <location>
        <begin position="6"/>
        <end position="23"/>
    </location>
</feature>
<name>U3U6S9_9GAMM</name>